<dbReference type="GO" id="GO:0004499">
    <property type="term" value="F:N,N-dimethylaniline monooxygenase activity"/>
    <property type="evidence" value="ECO:0007669"/>
    <property type="project" value="InterPro"/>
</dbReference>
<comment type="similarity">
    <text evidence="1">Belongs to the FMO family.</text>
</comment>
<accession>A0A147B9B5</accession>
<dbReference type="GO" id="GO:0050661">
    <property type="term" value="F:NADP binding"/>
    <property type="evidence" value="ECO:0007669"/>
    <property type="project" value="InterPro"/>
</dbReference>
<evidence type="ECO:0000256" key="3">
    <source>
        <dbReference type="ARBA" id="ARBA00022827"/>
    </source>
</evidence>
<keyword evidence="2" id="KW-0285">Flavoprotein</keyword>
<keyword evidence="4" id="KW-0560">Oxidoreductase</keyword>
<keyword evidence="3" id="KW-0274">FAD</keyword>
<dbReference type="InterPro" id="IPR050346">
    <property type="entry name" value="FMO-like"/>
</dbReference>
<organism evidence="5">
    <name type="scientific">Alectorobius mimon</name>
    <dbReference type="NCBI Taxonomy" id="360319"/>
    <lineage>
        <taxon>Eukaryota</taxon>
        <taxon>Metazoa</taxon>
        <taxon>Ecdysozoa</taxon>
        <taxon>Arthropoda</taxon>
        <taxon>Chelicerata</taxon>
        <taxon>Arachnida</taxon>
        <taxon>Acari</taxon>
        <taxon>Parasitiformes</taxon>
        <taxon>Ixodida</taxon>
        <taxon>Ixodoidea</taxon>
        <taxon>Argasidae</taxon>
        <taxon>Ornithodorinae</taxon>
        <taxon>Alectorobius</taxon>
    </lineage>
</organism>
<dbReference type="GO" id="GO:0050660">
    <property type="term" value="F:flavin adenine dinucleotide binding"/>
    <property type="evidence" value="ECO:0007669"/>
    <property type="project" value="InterPro"/>
</dbReference>
<dbReference type="InterPro" id="IPR020946">
    <property type="entry name" value="Flavin_mOase-like"/>
</dbReference>
<proteinExistence type="inferred from homology"/>
<dbReference type="Gene3D" id="3.50.50.60">
    <property type="entry name" value="FAD/NAD(P)-binding domain"/>
    <property type="match status" value="1"/>
</dbReference>
<dbReference type="EMBL" id="GEIB01000530">
    <property type="protein sequence ID" value="JAR87379.1"/>
    <property type="molecule type" value="Transcribed_RNA"/>
</dbReference>
<keyword evidence="5" id="KW-0503">Monooxygenase</keyword>
<evidence type="ECO:0000256" key="2">
    <source>
        <dbReference type="ARBA" id="ARBA00022630"/>
    </source>
</evidence>
<protein>
    <submittedName>
        <fullName evidence="5">Dimethylaniline monooxygenase</fullName>
    </submittedName>
</protein>
<dbReference type="PANTHER" id="PTHR23023">
    <property type="entry name" value="DIMETHYLANILINE MONOOXYGENASE"/>
    <property type="match status" value="1"/>
</dbReference>
<dbReference type="SUPFAM" id="SSF51905">
    <property type="entry name" value="FAD/NAD(P)-binding domain"/>
    <property type="match status" value="1"/>
</dbReference>
<dbReference type="InterPro" id="IPR036188">
    <property type="entry name" value="FAD/NAD-bd_sf"/>
</dbReference>
<dbReference type="Pfam" id="PF00743">
    <property type="entry name" value="FMO-like"/>
    <property type="match status" value="1"/>
</dbReference>
<reference evidence="5" key="1">
    <citation type="submission" date="2016-03" db="EMBL/GenBank/DDBJ databases">
        <title>Gut transcriptome analysis on engorged females of Ornithodoros mimon (Acari: Argasidae) and phylogenetic inferences of soft ticks.</title>
        <authorList>
            <person name="Landulfo G.A."/>
            <person name="Giovanni D."/>
            <person name="Carvalho E."/>
            <person name="Junqueira-de-Azevedo I."/>
            <person name="Patane J."/>
            <person name="Mendoca R."/>
            <person name="Barros-Battesti D."/>
        </authorList>
    </citation>
    <scope>NUCLEOTIDE SEQUENCE</scope>
    <source>
        <strain evidence="5">Females</strain>
        <tissue evidence="5">Gut</tissue>
    </source>
</reference>
<evidence type="ECO:0000256" key="4">
    <source>
        <dbReference type="ARBA" id="ARBA00023002"/>
    </source>
</evidence>
<sequence>QARYAARVFSGHLTLPDPPTMRDIAEKDVQRRTKHFIDSPRHHIMVSKMEYVDHLAREIGCRPPLHQLFFTDPRMFRAVMFGPFLSAQYRLVGPHAWPGARQILLGYQERTRKVLQPPSPVRAKSRAGLAVAAACTVAAAALTLKSTSAKKGSDNGASA</sequence>
<feature type="non-terminal residue" evidence="5">
    <location>
        <position position="1"/>
    </location>
</feature>
<dbReference type="AlphaFoldDB" id="A0A147B9B5"/>
<name>A0A147B9B5_9ACAR</name>
<evidence type="ECO:0000256" key="1">
    <source>
        <dbReference type="ARBA" id="ARBA00009183"/>
    </source>
</evidence>
<evidence type="ECO:0000313" key="5">
    <source>
        <dbReference type="EMBL" id="JAR87379.1"/>
    </source>
</evidence>